<dbReference type="InterPro" id="IPR015995">
    <property type="entry name" value="MlrC_N"/>
</dbReference>
<reference evidence="3 4" key="1">
    <citation type="submission" date="2024-02" db="EMBL/GenBank/DDBJ databases">
        <title>Haloferula sargassicola NBRC 104335.</title>
        <authorList>
            <person name="Ichikawa N."/>
            <person name="Katano-Makiyama Y."/>
            <person name="Hidaka K."/>
        </authorList>
    </citation>
    <scope>NUCLEOTIDE SEQUENCE [LARGE SCALE GENOMIC DNA]</scope>
    <source>
        <strain evidence="3 4">NBRC 104335</strain>
    </source>
</reference>
<dbReference type="EMBL" id="BAABRI010000009">
    <property type="protein sequence ID" value="GAA5482711.1"/>
    <property type="molecule type" value="Genomic_DNA"/>
</dbReference>
<gene>
    <name evidence="3" type="ORF">Hsar01_01934</name>
</gene>
<dbReference type="InterPro" id="IPR009197">
    <property type="entry name" value="MlrC"/>
</dbReference>
<comment type="caution">
    <text evidence="3">The sequence shown here is derived from an EMBL/GenBank/DDBJ whole genome shotgun (WGS) entry which is preliminary data.</text>
</comment>
<keyword evidence="4" id="KW-1185">Reference proteome</keyword>
<evidence type="ECO:0000259" key="1">
    <source>
        <dbReference type="Pfam" id="PF07171"/>
    </source>
</evidence>
<evidence type="ECO:0000313" key="4">
    <source>
        <dbReference type="Proteomes" id="UP001476282"/>
    </source>
</evidence>
<dbReference type="Pfam" id="PF07364">
    <property type="entry name" value="DUF1485"/>
    <property type="match status" value="1"/>
</dbReference>
<name>A0ABP9UMA3_9BACT</name>
<dbReference type="Proteomes" id="UP001476282">
    <property type="component" value="Unassembled WGS sequence"/>
</dbReference>
<organism evidence="3 4">
    <name type="scientific">Haloferula sargassicola</name>
    <dbReference type="NCBI Taxonomy" id="490096"/>
    <lineage>
        <taxon>Bacteria</taxon>
        <taxon>Pseudomonadati</taxon>
        <taxon>Verrucomicrobiota</taxon>
        <taxon>Verrucomicrobiia</taxon>
        <taxon>Verrucomicrobiales</taxon>
        <taxon>Verrucomicrobiaceae</taxon>
        <taxon>Haloferula</taxon>
    </lineage>
</organism>
<evidence type="ECO:0000313" key="3">
    <source>
        <dbReference type="EMBL" id="GAA5482711.1"/>
    </source>
</evidence>
<proteinExistence type="predicted"/>
<feature type="domain" description="Microcystin LR degradation protein MlrC C-terminal" evidence="1">
    <location>
        <begin position="293"/>
        <end position="455"/>
    </location>
</feature>
<dbReference type="RefSeq" id="WP_353566843.1">
    <property type="nucleotide sequence ID" value="NZ_BAABRI010000009.1"/>
</dbReference>
<protein>
    <recommendedName>
        <fullName evidence="5">Microcystin degradation protein MlrC</fullName>
    </recommendedName>
</protein>
<feature type="domain" description="Microcystin LR degradation protein MlrC N-terminal" evidence="2">
    <location>
        <begin position="5"/>
        <end position="284"/>
    </location>
</feature>
<evidence type="ECO:0008006" key="5">
    <source>
        <dbReference type="Google" id="ProtNLM"/>
    </source>
</evidence>
<dbReference type="PIRSF" id="PIRSF012702">
    <property type="entry name" value="UCP012702"/>
    <property type="match status" value="1"/>
</dbReference>
<sequence length="487" mass="52771">MKPLRLGIAGIHIESSTFSPLLTEASDFLATRGAEMMERYPFLQAAAFASVEPVPLAHFRALPGGQVRQQAYQAMKAEIVERLQQAGPVDAFYFDVHGAMAVEGLDDAEADLLRAIREVLPPGTPVTCSQDLHGNVTDALVAQADCITAYRTAPHVDWMETRERAVKLLLDGLAAGLPVHRARVGIPVLVSGEMSSTRVDPGARLYAPLDEESAREGIMDASLWVGYAWADQPRSMATCVVTGTDESAVRALAESIARRYWQARDEFQFGSPAGPVDWCLEQALACGEKAVFLSDAGDNPTAGAAGDVTHTLEALISHPAFGSGRTAIFASIPDAAAIEQCRAARPGDRLKLRLGGKLDPVHSRELPVEAELVRSVGDQAVVRCGGVQVILTTRRTPFHKRDDFLRLGLDPLESTITVVKIGYLEPELHAMASRHFLVLSPGAVQPDLESIDYRHLTRPMHPLDRDFEWTPRAVMHGPLSLGATSRS</sequence>
<evidence type="ECO:0000259" key="2">
    <source>
        <dbReference type="Pfam" id="PF07364"/>
    </source>
</evidence>
<accession>A0ABP9UMA3</accession>
<dbReference type="Pfam" id="PF07171">
    <property type="entry name" value="MlrC_C"/>
    <property type="match status" value="1"/>
</dbReference>
<dbReference type="InterPro" id="IPR010799">
    <property type="entry name" value="MlrC_C"/>
</dbReference>